<evidence type="ECO:0000313" key="8">
    <source>
        <dbReference type="Proteomes" id="UP000240830"/>
    </source>
</evidence>
<reference evidence="7 8" key="1">
    <citation type="submission" date="2016-10" db="EMBL/GenBank/DDBJ databases">
        <title>The genome of Paramicrosporidium saccamoebae is the missing link in understanding Cryptomycota and Microsporidia evolution.</title>
        <authorList>
            <person name="Quandt C.A."/>
            <person name="Beaudet D."/>
            <person name="Corsaro D."/>
            <person name="Michel R."/>
            <person name="Corradi N."/>
            <person name="James T."/>
        </authorList>
    </citation>
    <scope>NUCLEOTIDE SEQUENCE [LARGE SCALE GENOMIC DNA]</scope>
    <source>
        <strain evidence="7 8">KSL3</strain>
    </source>
</reference>
<name>A0A2H9TGM0_9FUNG</name>
<dbReference type="Pfam" id="PF08626">
    <property type="entry name" value="TRAPPC9-Trs120"/>
    <property type="match status" value="1"/>
</dbReference>
<sequence length="1008" mass="112473">MSAWRGVLDALRIRVAIFPVGTISNEQFEQYLELLRANCSVACSSLKTGRTENKPRLVVRCFLFGDSPPDGISGTEVAIIPDGDLAQIKSNVSTLLQELTAAILLHFDSTSLSELEIIDSPRGLDAKLTNPARLRARTESRLAKLTGDMYLLSGAYQDAVSVLVSAAEDTKVNGDLVWHASSQEALQIALVLQSEATLAEKKDTVAILWIALPDKLREIAPLYQKSDMPLLAFDVHRTVANLLAFAGSPAEAAMSLCQGWAVHRQLNFSDKLYALTVIISRFDDLKMRRKRAFYLQALSSLMSANKEEAIALIVLQKTFMVYKVDLANASSDGWPDLRLSILQKAALLSDAHRDRRLLIEYNCALLGYSRQHLDNEEQVIVAKLLKSRFRLDRVSNRGSDSLPCLLPLLEEFRIDSTAPDLWREVDQTLTKKPATSETFIYNPSAKETRCEPLQVAVASHGTLVVTLIVSNPFSFPIDLIGLRLVSDTVELNSEEIALTLPAWTKSKKVAFMCSPLATGRLCISRAEACIFGVRMSLLPTTGPNIDIMVIPRQPVLKIQDQGAIRLSLIDGELDTISLSLWNYGTEPVQSVCVKVTHTWEKDASTTTTMDKILFSRRQEPVKLLDEAKSAIVPGKATVYSFQCTGILGWLESTISFIQESTVEDDSETRFCRRLDCMVQGTVYPGISVSRISALPYQFIPRIDSPAEEKENTAESNLQQLCGKFSTSNHFLDTEVDAAAMEDGYCLVVIDVVNSRSDNLGILITNGDTDPVEQSRVLRNSTKRLVVPMKRLDLPYSVIRKDPRISHSQLSALRGIGSSDEMIAHIDRSWYWTKKGLLEKLKVQWFCEPARTGYIDLSTTLMDPTIITFLRRRDITVAVQTDSKCPHIIREWPVQEFLQISIKVTCAEPSEEESYVVRALPSLHVADDEFGLDFEDIVCVDGCLQAVYKGASSFDHRFSLFTLSPCRVQLLVHIERLSDASIHSHSHPLKIDFIEKEVLEGETSYRENY</sequence>
<dbReference type="Pfam" id="PF26282">
    <property type="entry name" value="Ig_TRAPPC9-Trs120_3rd"/>
    <property type="match status" value="1"/>
</dbReference>
<evidence type="ECO:0000256" key="1">
    <source>
        <dbReference type="ARBA" id="ARBA00004555"/>
    </source>
</evidence>
<evidence type="ECO:0000256" key="2">
    <source>
        <dbReference type="ARBA" id="ARBA00023034"/>
    </source>
</evidence>
<accession>A0A2H9TGM0</accession>
<proteinExistence type="predicted"/>
<evidence type="ECO:0000259" key="6">
    <source>
        <dbReference type="Pfam" id="PF26282"/>
    </source>
</evidence>
<keyword evidence="8" id="KW-1185">Reference proteome</keyword>
<dbReference type="STRING" id="1246581.A0A2H9TGM0"/>
<dbReference type="InterPro" id="IPR058563">
    <property type="entry name" value="Trs120_TRAPPC9_N"/>
</dbReference>
<comment type="subcellular location">
    <subcellularLocation>
        <location evidence="1">Golgi apparatus</location>
    </subcellularLocation>
</comment>
<dbReference type="InterPro" id="IPR058564">
    <property type="entry name" value="TPR_TRAPPC9_Trs120"/>
</dbReference>
<dbReference type="OrthoDB" id="27962at2759"/>
<feature type="domain" description="Trs120/TRAPPC9 N-terminal" evidence="3">
    <location>
        <begin position="130"/>
        <end position="194"/>
    </location>
</feature>
<evidence type="ECO:0000313" key="7">
    <source>
        <dbReference type="EMBL" id="PJF16881.1"/>
    </source>
</evidence>
<gene>
    <name evidence="7" type="ORF">PSACC_03314</name>
</gene>
<evidence type="ECO:0000259" key="4">
    <source>
        <dbReference type="Pfam" id="PF26251"/>
    </source>
</evidence>
<dbReference type="InterPro" id="IPR013935">
    <property type="entry name" value="Trs120_TRAPPC9"/>
</dbReference>
<comment type="caution">
    <text evidence="7">The sequence shown here is derived from an EMBL/GenBank/DDBJ whole genome shotgun (WGS) entry which is preliminary data.</text>
</comment>
<evidence type="ECO:0000259" key="3">
    <source>
        <dbReference type="Pfam" id="PF08626"/>
    </source>
</evidence>
<dbReference type="Proteomes" id="UP000240830">
    <property type="component" value="Unassembled WGS sequence"/>
</dbReference>
<protein>
    <submittedName>
        <fullName evidence="7">TRAPP II complex, Trs120 domain-containing protein</fullName>
    </submittedName>
</protein>
<dbReference type="InterPro" id="IPR058567">
    <property type="entry name" value="Ig_TRAPPC9_Trs120_3rd"/>
</dbReference>
<dbReference type="PANTHER" id="PTHR21512:SF5">
    <property type="entry name" value="TRAFFICKING PROTEIN PARTICLE COMPLEX SUBUNIT 9"/>
    <property type="match status" value="1"/>
</dbReference>
<feature type="domain" description="Trs120/TRAPPC9 third Ig-like" evidence="6">
    <location>
        <begin position="730"/>
        <end position="869"/>
    </location>
</feature>
<evidence type="ECO:0000259" key="5">
    <source>
        <dbReference type="Pfam" id="PF26254"/>
    </source>
</evidence>
<organism evidence="7 8">
    <name type="scientific">Paramicrosporidium saccamoebae</name>
    <dbReference type="NCBI Taxonomy" id="1246581"/>
    <lineage>
        <taxon>Eukaryota</taxon>
        <taxon>Fungi</taxon>
        <taxon>Fungi incertae sedis</taxon>
        <taxon>Cryptomycota</taxon>
        <taxon>Cryptomycota incertae sedis</taxon>
        <taxon>Paramicrosporidium</taxon>
    </lineage>
</organism>
<dbReference type="AlphaFoldDB" id="A0A2H9TGM0"/>
<dbReference type="EMBL" id="MTSL01000205">
    <property type="protein sequence ID" value="PJF16881.1"/>
    <property type="molecule type" value="Genomic_DNA"/>
</dbReference>
<feature type="domain" description="Trs120/TRAPPC9 TPR region" evidence="4">
    <location>
        <begin position="265"/>
        <end position="382"/>
    </location>
</feature>
<keyword evidence="2" id="KW-0333">Golgi apparatus</keyword>
<dbReference type="PANTHER" id="PTHR21512">
    <property type="entry name" value="TRAFFICKING PROTEIN PARTICLE COMPLEX SUBUNIT 9"/>
    <property type="match status" value="1"/>
</dbReference>
<dbReference type="InterPro" id="IPR058565">
    <property type="entry name" value="Ig_TRAPPC9_Trs120_1st"/>
</dbReference>
<feature type="domain" description="Trs120/TRAPPC9 first Ig-like" evidence="5">
    <location>
        <begin position="430"/>
        <end position="533"/>
    </location>
</feature>
<dbReference type="GO" id="GO:0005802">
    <property type="term" value="C:trans-Golgi network"/>
    <property type="evidence" value="ECO:0007669"/>
    <property type="project" value="TreeGrafter"/>
</dbReference>
<dbReference type="Pfam" id="PF26254">
    <property type="entry name" value="Ig_TRAPPC9-Trs120_1st"/>
    <property type="match status" value="1"/>
</dbReference>
<dbReference type="Pfam" id="PF26251">
    <property type="entry name" value="TPR_TRAPPC9-Trs120"/>
    <property type="match status" value="1"/>
</dbReference>